<evidence type="ECO:0000256" key="8">
    <source>
        <dbReference type="ARBA" id="ARBA00023163"/>
    </source>
</evidence>
<accession>A0AB34GPS2</accession>
<keyword evidence="8" id="KW-0804">Transcription</keyword>
<evidence type="ECO:0000256" key="10">
    <source>
        <dbReference type="PIRNR" id="PIRNR037162"/>
    </source>
</evidence>
<feature type="domain" description="C2H2-type" evidence="12">
    <location>
        <begin position="496"/>
        <end position="524"/>
    </location>
</feature>
<dbReference type="InterPro" id="IPR046341">
    <property type="entry name" value="SET_dom_sf"/>
</dbReference>
<dbReference type="InterPro" id="IPR013087">
    <property type="entry name" value="Znf_C2H2_type"/>
</dbReference>
<dbReference type="FunFam" id="3.30.160.60:FF:000546">
    <property type="entry name" value="Zinc finger protein 333"/>
    <property type="match status" value="1"/>
</dbReference>
<keyword evidence="4 11" id="KW-0863">Zinc-finger</keyword>
<name>A0AB34GPS2_ESCRO</name>
<evidence type="ECO:0000259" key="12">
    <source>
        <dbReference type="PROSITE" id="PS50157"/>
    </source>
</evidence>
<proteinExistence type="predicted"/>
<dbReference type="EMBL" id="JAIQCJ010002160">
    <property type="protein sequence ID" value="KAJ8780435.1"/>
    <property type="molecule type" value="Genomic_DNA"/>
</dbReference>
<evidence type="ECO:0000256" key="9">
    <source>
        <dbReference type="ARBA" id="ARBA00023242"/>
    </source>
</evidence>
<evidence type="ECO:0000256" key="7">
    <source>
        <dbReference type="ARBA" id="ARBA00023125"/>
    </source>
</evidence>
<evidence type="ECO:0000256" key="5">
    <source>
        <dbReference type="ARBA" id="ARBA00022833"/>
    </source>
</evidence>
<dbReference type="InterPro" id="IPR017125">
    <property type="entry name" value="Znf_PRDM5-like"/>
</dbReference>
<dbReference type="SMART" id="SM00355">
    <property type="entry name" value="ZnF_C2H2"/>
    <property type="match status" value="10"/>
</dbReference>
<feature type="domain" description="C2H2-type" evidence="12">
    <location>
        <begin position="412"/>
        <end position="439"/>
    </location>
</feature>
<feature type="domain" description="C2H2-type" evidence="12">
    <location>
        <begin position="553"/>
        <end position="578"/>
    </location>
</feature>
<dbReference type="GO" id="GO:0000978">
    <property type="term" value="F:RNA polymerase II cis-regulatory region sequence-specific DNA binding"/>
    <property type="evidence" value="ECO:0007669"/>
    <property type="project" value="TreeGrafter"/>
</dbReference>
<evidence type="ECO:0000256" key="2">
    <source>
        <dbReference type="ARBA" id="ARBA00022723"/>
    </source>
</evidence>
<feature type="domain" description="C2H2-type" evidence="12">
    <location>
        <begin position="440"/>
        <end position="467"/>
    </location>
</feature>
<dbReference type="GO" id="GO:0008270">
    <property type="term" value="F:zinc ion binding"/>
    <property type="evidence" value="ECO:0007669"/>
    <property type="project" value="UniProtKB-KW"/>
</dbReference>
<evidence type="ECO:0000256" key="1">
    <source>
        <dbReference type="ARBA" id="ARBA00004123"/>
    </source>
</evidence>
<keyword evidence="9 10" id="KW-0539">Nucleus</keyword>
<comment type="subcellular location">
    <subcellularLocation>
        <location evidence="1">Nucleus</location>
    </subcellularLocation>
</comment>
<dbReference type="PANTHER" id="PTHR24390:SF237">
    <property type="entry name" value="FI23536P1-RELATED"/>
    <property type="match status" value="1"/>
</dbReference>
<sequence>MEERGKDQPLESWRKQVRGSKGEVLYILDATNPRHSNWLRFVHEAPSQEQKNLAAIQDAVSHTDADQHGTVQEETSPECGYQEVGHHWRPSSRLATAVISGGNVLYRRMGPGFLLWSGGWDSFAHGLIPVVELPGQCAKVPLEGENIFYLAIEDIETDTELLIGYLDSDMEADEEEQQIMTMIKEEEGNNAKGRSTAGRKDRFGCKEDYACPQCESSFTSEEILAEHLQTLHQKPTEEKEFKCKSCGKKFPVKQALQRQCCSSVLSEKQSEGFFTKFSVLCLQFFLQFSIEVFFEQHQETCRGDARFVCKADSCGKRLKSRDALRRHQENIHAGDPKKKLICSVCNKKCSSASSLQEHRKVSKIKTNAHHSIHEIFDCQECMKKFISANQLKRHMITHSDCLHSFFTEKRPYNCEICNKSFKRLDQVGAHKVIHSEDKPYKCKLCGKGFAHRNVYKNHKKTHSEERPFQCEECKALFRTPFSLQRHLLIHNSERTFKCHHCDATFKRKDTLNVHVQVVHERHKKYRCELCNKAFVTPSVLRSHKKTHTGEKEKICPYCGQKFASSGTLRVHIRSHTGM</sequence>
<keyword evidence="2 10" id="KW-0479">Metal-binding</keyword>
<feature type="domain" description="C2H2-type" evidence="12">
    <location>
        <begin position="525"/>
        <end position="552"/>
    </location>
</feature>
<evidence type="ECO:0000313" key="14">
    <source>
        <dbReference type="Proteomes" id="UP001159641"/>
    </source>
</evidence>
<dbReference type="FunFam" id="3.30.160.60:FF:000659">
    <property type="entry name" value="Zinc finger protein"/>
    <property type="match status" value="1"/>
</dbReference>
<dbReference type="FunFam" id="3.30.160.60:FF:000880">
    <property type="entry name" value="Zinc finger protein"/>
    <property type="match status" value="1"/>
</dbReference>
<dbReference type="FunFam" id="3.30.160.60:FF:000518">
    <property type="entry name" value="Zinc finger protein"/>
    <property type="match status" value="1"/>
</dbReference>
<evidence type="ECO:0000256" key="3">
    <source>
        <dbReference type="ARBA" id="ARBA00022737"/>
    </source>
</evidence>
<dbReference type="AlphaFoldDB" id="A0AB34GPS2"/>
<dbReference type="Pfam" id="PF21549">
    <property type="entry name" value="PRDM2_PR"/>
    <property type="match status" value="1"/>
</dbReference>
<feature type="domain" description="C2H2-type" evidence="12">
    <location>
        <begin position="209"/>
        <end position="237"/>
    </location>
</feature>
<gene>
    <name evidence="13" type="ORF">J1605_011699</name>
</gene>
<evidence type="ECO:0000256" key="4">
    <source>
        <dbReference type="ARBA" id="ARBA00022771"/>
    </source>
</evidence>
<dbReference type="Pfam" id="PF12874">
    <property type="entry name" value="zf-met"/>
    <property type="match status" value="2"/>
</dbReference>
<organism evidence="13 14">
    <name type="scientific">Eschrichtius robustus</name>
    <name type="common">California gray whale</name>
    <name type="synonym">Eschrichtius gibbosus</name>
    <dbReference type="NCBI Taxonomy" id="9764"/>
    <lineage>
        <taxon>Eukaryota</taxon>
        <taxon>Metazoa</taxon>
        <taxon>Chordata</taxon>
        <taxon>Craniata</taxon>
        <taxon>Vertebrata</taxon>
        <taxon>Euteleostomi</taxon>
        <taxon>Mammalia</taxon>
        <taxon>Eutheria</taxon>
        <taxon>Laurasiatheria</taxon>
        <taxon>Artiodactyla</taxon>
        <taxon>Whippomorpha</taxon>
        <taxon>Cetacea</taxon>
        <taxon>Mysticeti</taxon>
        <taxon>Eschrichtiidae</taxon>
        <taxon>Eschrichtius</taxon>
    </lineage>
</organism>
<dbReference type="Pfam" id="PF13912">
    <property type="entry name" value="zf-C2H2_6"/>
    <property type="match status" value="2"/>
</dbReference>
<keyword evidence="5 10" id="KW-0862">Zinc</keyword>
<keyword evidence="7" id="KW-0238">DNA-binding</keyword>
<dbReference type="Pfam" id="PF00096">
    <property type="entry name" value="zf-C2H2"/>
    <property type="match status" value="5"/>
</dbReference>
<dbReference type="SUPFAM" id="SSF57667">
    <property type="entry name" value="beta-beta-alpha zinc fingers"/>
    <property type="match status" value="6"/>
</dbReference>
<dbReference type="InterPro" id="IPR036236">
    <property type="entry name" value="Znf_C2H2_sf"/>
</dbReference>
<feature type="domain" description="C2H2-type" evidence="12">
    <location>
        <begin position="468"/>
        <end position="495"/>
    </location>
</feature>
<dbReference type="FunFam" id="3.30.160.60:FF:000636">
    <property type="entry name" value="Zinc finger protein"/>
    <property type="match status" value="1"/>
</dbReference>
<dbReference type="PROSITE" id="PS00028">
    <property type="entry name" value="ZINC_FINGER_C2H2_1"/>
    <property type="match status" value="9"/>
</dbReference>
<dbReference type="EC" id="2.1.1.-" evidence="10"/>
<evidence type="ECO:0000313" key="13">
    <source>
        <dbReference type="EMBL" id="KAJ8780435.1"/>
    </source>
</evidence>
<reference evidence="13 14" key="1">
    <citation type="submission" date="2022-11" db="EMBL/GenBank/DDBJ databases">
        <title>Whole genome sequence of Eschrichtius robustus ER-17-0199.</title>
        <authorList>
            <person name="Bruniche-Olsen A."/>
            <person name="Black A.N."/>
            <person name="Fields C.J."/>
            <person name="Walden K."/>
            <person name="Dewoody J.A."/>
        </authorList>
    </citation>
    <scope>NUCLEOTIDE SEQUENCE [LARGE SCALE GENOMIC DNA]</scope>
    <source>
        <strain evidence="13">ER-17-0199</strain>
        <tissue evidence="13">Blubber</tissue>
    </source>
</reference>
<dbReference type="PROSITE" id="PS50157">
    <property type="entry name" value="ZINC_FINGER_C2H2_2"/>
    <property type="match status" value="9"/>
</dbReference>
<dbReference type="FunFam" id="3.30.160.60:FF:000476">
    <property type="entry name" value="Zinc finger protein"/>
    <property type="match status" value="1"/>
</dbReference>
<dbReference type="Gene3D" id="2.170.270.10">
    <property type="entry name" value="SET domain"/>
    <property type="match status" value="1"/>
</dbReference>
<dbReference type="Proteomes" id="UP001159641">
    <property type="component" value="Unassembled WGS sequence"/>
</dbReference>
<keyword evidence="3" id="KW-0677">Repeat</keyword>
<feature type="domain" description="C2H2-type" evidence="12">
    <location>
        <begin position="307"/>
        <end position="337"/>
    </location>
</feature>
<keyword evidence="6" id="KW-0805">Transcription regulation</keyword>
<dbReference type="GO" id="GO:0005634">
    <property type="term" value="C:nucleus"/>
    <property type="evidence" value="ECO:0007669"/>
    <property type="project" value="UniProtKB-SubCell"/>
</dbReference>
<evidence type="ECO:0000256" key="11">
    <source>
        <dbReference type="PROSITE-ProRule" id="PRU00042"/>
    </source>
</evidence>
<dbReference type="GO" id="GO:0003700">
    <property type="term" value="F:DNA-binding transcription factor activity"/>
    <property type="evidence" value="ECO:0007669"/>
    <property type="project" value="TreeGrafter"/>
</dbReference>
<feature type="domain" description="C2H2-type" evidence="12">
    <location>
        <begin position="376"/>
        <end position="399"/>
    </location>
</feature>
<dbReference type="GO" id="GO:0006357">
    <property type="term" value="P:regulation of transcription by RNA polymerase II"/>
    <property type="evidence" value="ECO:0007669"/>
    <property type="project" value="TreeGrafter"/>
</dbReference>
<evidence type="ECO:0000256" key="6">
    <source>
        <dbReference type="ARBA" id="ARBA00023015"/>
    </source>
</evidence>
<dbReference type="PIRSF" id="PIRSF037162">
    <property type="entry name" value="PRDM"/>
    <property type="match status" value="1"/>
</dbReference>
<protein>
    <recommendedName>
        <fullName evidence="10">Zinc finger protein</fullName>
        <ecNumber evidence="10">2.1.1.-</ecNumber>
    </recommendedName>
</protein>
<dbReference type="InterPro" id="IPR001214">
    <property type="entry name" value="SET_dom"/>
</dbReference>
<dbReference type="PANTHER" id="PTHR24390">
    <property type="entry name" value="ZINC FINGER PROTEIN"/>
    <property type="match status" value="1"/>
</dbReference>
<dbReference type="Gene3D" id="3.30.160.60">
    <property type="entry name" value="Classic Zinc Finger"/>
    <property type="match status" value="9"/>
</dbReference>
<keyword evidence="14" id="KW-1185">Reference proteome</keyword>
<dbReference type="FunFam" id="3.30.160.60:FF:000407">
    <property type="entry name" value="Zinc finger protein"/>
    <property type="match status" value="1"/>
</dbReference>
<comment type="caution">
    <text evidence="13">The sequence shown here is derived from an EMBL/GenBank/DDBJ whole genome shotgun (WGS) entry which is preliminary data.</text>
</comment>